<dbReference type="Pfam" id="PF13855">
    <property type="entry name" value="LRR_8"/>
    <property type="match status" value="2"/>
</dbReference>
<evidence type="ECO:0000256" key="1">
    <source>
        <dbReference type="ARBA" id="ARBA00022614"/>
    </source>
</evidence>
<gene>
    <name evidence="5" type="ORF">BBRV_LOCUS27922</name>
</gene>
<dbReference type="SUPFAM" id="SSF52058">
    <property type="entry name" value="L domain-like"/>
    <property type="match status" value="1"/>
</dbReference>
<dbReference type="SMART" id="SM00369">
    <property type="entry name" value="LRR_TYP"/>
    <property type="match status" value="8"/>
</dbReference>
<name>A0A6V7IMJ0_9HYME</name>
<evidence type="ECO:0008006" key="6">
    <source>
        <dbReference type="Google" id="ProtNLM"/>
    </source>
</evidence>
<protein>
    <recommendedName>
        <fullName evidence="6">LRRCT domain-containing protein</fullName>
    </recommendedName>
</protein>
<dbReference type="PANTHER" id="PTHR24373:SF275">
    <property type="entry name" value="TIR DOMAIN-CONTAINING PROTEIN"/>
    <property type="match status" value="1"/>
</dbReference>
<feature type="signal peptide" evidence="4">
    <location>
        <begin position="1"/>
        <end position="22"/>
    </location>
</feature>
<evidence type="ECO:0000313" key="5">
    <source>
        <dbReference type="EMBL" id="CAD1540264.1"/>
    </source>
</evidence>
<sequence>MNISLSFVLCFIILLIQNCVTAERFPGEQYARLDFYRDEVIAPNSLSTVGLSSLRISFLHVSQKHGGLLKSLTLQTDSFAGLPNLTELYINNANITFDGNPFIQIPTLKTLELVNGALTEVPQTLISALPNLERLSLETNHIKIIPSDIFVNYKHLKALSLRNNGLERLEPGWSNGLEQLEELDLMNNAIPARPDMFAAFRNVKQLFISDAFDPSGFRADALGSYPQLTWLNIDHIKMTSLKPGMFDGSPQLQRIWMDANSLINIPTGVFEKLTSLRDLTFVQNRIETIEPGAFSGLNMSHIGLSNNRITTLQRRTFSGLQVGRLDLGHNMISDLKPFAFNGLKARTVDLGHNRLIEVGAHDFYGLTVDYLDLSANDIDNVAPGAFRNTKIEKLALYGVRELLVKKKEWGLADGVQILM</sequence>
<dbReference type="InterPro" id="IPR003591">
    <property type="entry name" value="Leu-rich_rpt_typical-subtyp"/>
</dbReference>
<evidence type="ECO:0000256" key="2">
    <source>
        <dbReference type="ARBA" id="ARBA00022729"/>
    </source>
</evidence>
<accession>A0A6V7IMJ0</accession>
<dbReference type="AlphaFoldDB" id="A0A6V7IMJ0"/>
<keyword evidence="3" id="KW-0677">Repeat</keyword>
<keyword evidence="2 4" id="KW-0732">Signal</keyword>
<dbReference type="PANTHER" id="PTHR24373">
    <property type="entry name" value="SLIT RELATED LEUCINE-RICH REPEAT NEURONAL PROTEIN"/>
    <property type="match status" value="1"/>
</dbReference>
<evidence type="ECO:0000256" key="4">
    <source>
        <dbReference type="SAM" id="SignalP"/>
    </source>
</evidence>
<dbReference type="Gene3D" id="3.80.10.10">
    <property type="entry name" value="Ribonuclease Inhibitor"/>
    <property type="match status" value="2"/>
</dbReference>
<dbReference type="FunFam" id="3.80.10.10:FF:001164">
    <property type="entry name" value="GH01279p"/>
    <property type="match status" value="1"/>
</dbReference>
<dbReference type="EMBL" id="CADCXW020000007">
    <property type="protein sequence ID" value="CAD1540264.1"/>
    <property type="molecule type" value="Genomic_DNA"/>
</dbReference>
<keyword evidence="1" id="KW-0433">Leucine-rich repeat</keyword>
<dbReference type="InterPro" id="IPR001611">
    <property type="entry name" value="Leu-rich_rpt"/>
</dbReference>
<evidence type="ECO:0000256" key="3">
    <source>
        <dbReference type="ARBA" id="ARBA00022737"/>
    </source>
</evidence>
<proteinExistence type="predicted"/>
<dbReference type="InterPro" id="IPR050328">
    <property type="entry name" value="Dev_Immune_Receptor"/>
</dbReference>
<reference evidence="5" key="1">
    <citation type="submission" date="2020-07" db="EMBL/GenBank/DDBJ databases">
        <authorList>
            <person name="Ferguson B K."/>
        </authorList>
    </citation>
    <scope>NUCLEOTIDE SEQUENCE</scope>
    <source>
        <strain evidence="5">L06</strain>
    </source>
</reference>
<feature type="chain" id="PRO_5027549018" description="LRRCT domain-containing protein" evidence="4">
    <location>
        <begin position="23"/>
        <end position="419"/>
    </location>
</feature>
<organism evidence="5">
    <name type="scientific">Bracon brevicornis</name>
    <dbReference type="NCBI Taxonomy" id="1563983"/>
    <lineage>
        <taxon>Eukaryota</taxon>
        <taxon>Metazoa</taxon>
        <taxon>Ecdysozoa</taxon>
        <taxon>Arthropoda</taxon>
        <taxon>Hexapoda</taxon>
        <taxon>Insecta</taxon>
        <taxon>Pterygota</taxon>
        <taxon>Neoptera</taxon>
        <taxon>Endopterygota</taxon>
        <taxon>Hymenoptera</taxon>
        <taxon>Apocrita</taxon>
        <taxon>Ichneumonoidea</taxon>
        <taxon>Braconidae</taxon>
        <taxon>Braconinae</taxon>
        <taxon>Bracon</taxon>
    </lineage>
</organism>
<dbReference type="InterPro" id="IPR032675">
    <property type="entry name" value="LRR_dom_sf"/>
</dbReference>